<protein>
    <submittedName>
        <fullName evidence="3">Uncharacterized protein</fullName>
    </submittedName>
</protein>
<sequence>MSPLVAVALLMSTVAASPLNNVSFTNTVGKGAGCFQVILWSREGGLMATYVSRCRWGDYGLESGLLFNEKPTNTFTIDSTDDETVKKYNRFIKQSKIGCNDSVTFEKGDMYEFMYYPNSGKGTLEIPIGGALRWFIPGTCPGQLESRSLQSPS</sequence>
<reference evidence="4 5" key="1">
    <citation type="submission" date="2020-04" db="EMBL/GenBank/DDBJ databases">
        <title>Perkinsus olseni comparative genomics.</title>
        <authorList>
            <person name="Bogema D.R."/>
        </authorList>
    </citation>
    <scope>NUCLEOTIDE SEQUENCE [LARGE SCALE GENOMIC DNA]</scope>
    <source>
        <strain evidence="2">ATCC PRA-179</strain>
        <strain evidence="3">ATCC PRA-31</strain>
    </source>
</reference>
<evidence type="ECO:0000313" key="2">
    <source>
        <dbReference type="EMBL" id="KAF4659845.1"/>
    </source>
</evidence>
<accession>A0A7J6M0Q9</accession>
<dbReference type="OrthoDB" id="10274564at2759"/>
<comment type="caution">
    <text evidence="3">The sequence shown here is derived from an EMBL/GenBank/DDBJ whole genome shotgun (WGS) entry which is preliminary data.</text>
</comment>
<dbReference type="Proteomes" id="UP000572268">
    <property type="component" value="Unassembled WGS sequence"/>
</dbReference>
<feature type="chain" id="PRO_5036205429" evidence="1">
    <location>
        <begin position="17"/>
        <end position="153"/>
    </location>
</feature>
<dbReference type="EMBL" id="JABANN010000245">
    <property type="protein sequence ID" value="KAF4664996.1"/>
    <property type="molecule type" value="Genomic_DNA"/>
</dbReference>
<name>A0A7J6M0Q9_PEROL</name>
<evidence type="ECO:0000313" key="4">
    <source>
        <dbReference type="Proteomes" id="UP000570595"/>
    </source>
</evidence>
<keyword evidence="1" id="KW-0732">Signal</keyword>
<gene>
    <name evidence="3" type="ORF">FOL46_003919</name>
    <name evidence="2" type="ORF">FOZ61_004440</name>
</gene>
<evidence type="ECO:0000256" key="1">
    <source>
        <dbReference type="SAM" id="SignalP"/>
    </source>
</evidence>
<evidence type="ECO:0000313" key="5">
    <source>
        <dbReference type="Proteomes" id="UP000572268"/>
    </source>
</evidence>
<proteinExistence type="predicted"/>
<organism evidence="3 5">
    <name type="scientific">Perkinsus olseni</name>
    <name type="common">Perkinsus atlanticus</name>
    <dbReference type="NCBI Taxonomy" id="32597"/>
    <lineage>
        <taxon>Eukaryota</taxon>
        <taxon>Sar</taxon>
        <taxon>Alveolata</taxon>
        <taxon>Perkinsozoa</taxon>
        <taxon>Perkinsea</taxon>
        <taxon>Perkinsida</taxon>
        <taxon>Perkinsidae</taxon>
        <taxon>Perkinsus</taxon>
    </lineage>
</organism>
<dbReference type="AlphaFoldDB" id="A0A7J6M0Q9"/>
<dbReference type="Proteomes" id="UP000570595">
    <property type="component" value="Unassembled WGS sequence"/>
</dbReference>
<feature type="signal peptide" evidence="1">
    <location>
        <begin position="1"/>
        <end position="16"/>
    </location>
</feature>
<dbReference type="EMBL" id="JABAHT010000253">
    <property type="protein sequence ID" value="KAF4659845.1"/>
    <property type="molecule type" value="Genomic_DNA"/>
</dbReference>
<evidence type="ECO:0000313" key="3">
    <source>
        <dbReference type="EMBL" id="KAF4664996.1"/>
    </source>
</evidence>